<feature type="transmembrane region" description="Helical" evidence="1">
    <location>
        <begin position="6"/>
        <end position="28"/>
    </location>
</feature>
<gene>
    <name evidence="2" type="primary">Bm402</name>
    <name evidence="2" type="ORF">BM_Bm402</name>
</gene>
<keyword evidence="1" id="KW-1133">Transmembrane helix</keyword>
<organism evidence="2">
    <name type="scientific">Brugia malayi</name>
    <name type="common">Filarial nematode worm</name>
    <dbReference type="NCBI Taxonomy" id="6279"/>
    <lineage>
        <taxon>Eukaryota</taxon>
        <taxon>Metazoa</taxon>
        <taxon>Ecdysozoa</taxon>
        <taxon>Nematoda</taxon>
        <taxon>Chromadorea</taxon>
        <taxon>Rhabditida</taxon>
        <taxon>Spirurina</taxon>
        <taxon>Spiruromorpha</taxon>
        <taxon>Filarioidea</taxon>
        <taxon>Onchocercidae</taxon>
        <taxon>Brugia</taxon>
    </lineage>
</organism>
<evidence type="ECO:0000256" key="1">
    <source>
        <dbReference type="SAM" id="Phobius"/>
    </source>
</evidence>
<accession>A0A1I9GEB0</accession>
<reference evidence="2" key="1">
    <citation type="journal article" date="2007" name="Science">
        <title>Draft genome of the filarial nematode parasite Brugia malayi.</title>
        <authorList>
            <person name="Ghedin E."/>
            <person name="Wang S."/>
            <person name="Spiro D."/>
            <person name="Caler E."/>
            <person name="Zhao Q."/>
            <person name="Crabtree J."/>
            <person name="Allen J.E."/>
            <person name="Delcher A.L."/>
            <person name="Guiliano D.B."/>
            <person name="Miranda-Saavedra D."/>
            <person name="Angiuoli S.V."/>
            <person name="Creasy T."/>
            <person name="Amedeo P."/>
            <person name="Haas B."/>
            <person name="El-Sayed N.M."/>
            <person name="Wortman J.R."/>
            <person name="Feldblyum T."/>
            <person name="Tallon L."/>
            <person name="Schatz M."/>
            <person name="Shumway M."/>
            <person name="Koo H."/>
            <person name="Salzberg S.L."/>
            <person name="Schobel S."/>
            <person name="Pertea M."/>
            <person name="Pop M."/>
            <person name="White O."/>
            <person name="Barton G.J."/>
            <person name="Carlow C.K."/>
            <person name="Crawford M.J."/>
            <person name="Daub J."/>
            <person name="Dimmic M.W."/>
            <person name="Estes C.F."/>
            <person name="Foster J.M."/>
            <person name="Ganatra M."/>
            <person name="Gregory W.F."/>
            <person name="Johnson N.M."/>
            <person name="Jin J."/>
            <person name="Komuniecki R."/>
            <person name="Korf I."/>
            <person name="Kumar S."/>
            <person name="Laney S."/>
            <person name="Li B.W."/>
            <person name="Li W."/>
            <person name="Lindblom T.H."/>
            <person name="Lustigman S."/>
            <person name="Ma D."/>
            <person name="Maina C.V."/>
            <person name="Martin D.M."/>
            <person name="McCarter J.P."/>
            <person name="McReynolds L."/>
            <person name="Mitreva M."/>
            <person name="Nutman T.B."/>
            <person name="Parkinson J."/>
            <person name="Peregrin-Alvarez J.M."/>
            <person name="Poole C."/>
            <person name="Ren Q."/>
            <person name="Saunders L."/>
            <person name="Sluder A.E."/>
            <person name="Smith K."/>
            <person name="Stanke M."/>
            <person name="Unnasch T.R."/>
            <person name="Ware J."/>
            <person name="Wei A.D."/>
            <person name="Weil G."/>
            <person name="Williams D.J."/>
            <person name="Zhang Y."/>
            <person name="Williams S.A."/>
            <person name="Fraser-Liggett C."/>
            <person name="Slatko B."/>
            <person name="Blaxter M.L."/>
            <person name="Scott A.L."/>
        </authorList>
    </citation>
    <scope>NUCLEOTIDE SEQUENCE</scope>
    <source>
        <strain evidence="2">FR3</strain>
    </source>
</reference>
<evidence type="ECO:0000313" key="2">
    <source>
        <dbReference type="EMBL" id="CTP81023.1"/>
    </source>
</evidence>
<keyword evidence="1" id="KW-0472">Membrane</keyword>
<sequence>MLITDIHSLIKMSLSLVTLVVVVLVLVMTEMTEATILRHYRDLSFY</sequence>
<dbReference type="AlphaFoldDB" id="A0A1I9GEB0"/>
<keyword evidence="1" id="KW-0812">Transmembrane</keyword>
<name>A0A1I9GEB0_BRUMA</name>
<reference evidence="2" key="2">
    <citation type="submission" date="2012-12" db="EMBL/GenBank/DDBJ databases">
        <authorList>
            <consortium name="WormBase Consortium"/>
            <person name="Ghedin E."/>
            <person name="Paulini M."/>
        </authorList>
    </citation>
    <scope>NUCLEOTIDE SEQUENCE</scope>
    <source>
        <strain evidence="2">FR3</strain>
    </source>
</reference>
<proteinExistence type="predicted"/>
<dbReference type="EMBL" id="LN856924">
    <property type="protein sequence ID" value="CTP81023.1"/>
    <property type="molecule type" value="Genomic_DNA"/>
</dbReference>
<protein>
    <submittedName>
        <fullName evidence="2">Bm402</fullName>
    </submittedName>
</protein>